<keyword evidence="3 6" id="KW-0812">Transmembrane</keyword>
<evidence type="ECO:0000313" key="7">
    <source>
        <dbReference type="EMBL" id="MER5171155.1"/>
    </source>
</evidence>
<proteinExistence type="predicted"/>
<dbReference type="RefSeq" id="WP_339114589.1">
    <property type="nucleotide sequence ID" value="NZ_JAYWLC010000003.1"/>
</dbReference>
<protein>
    <submittedName>
        <fullName evidence="7">Branched-chain amino acid ABC transporter permease</fullName>
    </submittedName>
</protein>
<reference evidence="7 8" key="1">
    <citation type="submission" date="2024-06" db="EMBL/GenBank/DDBJ databases">
        <title>Thioclava kandeliae sp. nov. from a rhizosphere soil sample of Kandelia candel in a mangrove.</title>
        <authorList>
            <person name="Mu T."/>
        </authorList>
    </citation>
    <scope>NUCLEOTIDE SEQUENCE [LARGE SCALE GENOMIC DNA]</scope>
    <source>
        <strain evidence="7 8">CPCC 100088</strain>
    </source>
</reference>
<feature type="transmembrane region" description="Helical" evidence="6">
    <location>
        <begin position="174"/>
        <end position="192"/>
    </location>
</feature>
<dbReference type="Proteomes" id="UP001438953">
    <property type="component" value="Unassembled WGS sequence"/>
</dbReference>
<evidence type="ECO:0000256" key="2">
    <source>
        <dbReference type="ARBA" id="ARBA00022475"/>
    </source>
</evidence>
<dbReference type="EMBL" id="JAYWLC010000003">
    <property type="protein sequence ID" value="MER5171155.1"/>
    <property type="molecule type" value="Genomic_DNA"/>
</dbReference>
<dbReference type="CDD" id="cd06581">
    <property type="entry name" value="TM_PBP1_LivM_like"/>
    <property type="match status" value="1"/>
</dbReference>
<gene>
    <name evidence="7" type="ORF">VSX56_05135</name>
</gene>
<feature type="transmembrane region" description="Helical" evidence="6">
    <location>
        <begin position="106"/>
        <end position="130"/>
    </location>
</feature>
<evidence type="ECO:0000256" key="4">
    <source>
        <dbReference type="ARBA" id="ARBA00022989"/>
    </source>
</evidence>
<feature type="transmembrane region" description="Helical" evidence="6">
    <location>
        <begin position="258"/>
        <end position="283"/>
    </location>
</feature>
<accession>A0ABV1SEI4</accession>
<comment type="caution">
    <text evidence="7">The sequence shown here is derived from an EMBL/GenBank/DDBJ whole genome shotgun (WGS) entry which is preliminary data.</text>
</comment>
<evidence type="ECO:0000256" key="6">
    <source>
        <dbReference type="SAM" id="Phobius"/>
    </source>
</evidence>
<keyword evidence="5 6" id="KW-0472">Membrane</keyword>
<keyword evidence="8" id="KW-1185">Reference proteome</keyword>
<feature type="transmembrane region" description="Helical" evidence="6">
    <location>
        <begin position="223"/>
        <end position="246"/>
    </location>
</feature>
<feature type="transmembrane region" description="Helical" evidence="6">
    <location>
        <begin position="136"/>
        <end position="153"/>
    </location>
</feature>
<comment type="subcellular location">
    <subcellularLocation>
        <location evidence="1">Cell membrane</location>
        <topology evidence="1">Multi-pass membrane protein</topology>
    </subcellularLocation>
</comment>
<organism evidence="7 8">
    <name type="scientific">Thioclava kandeliae</name>
    <dbReference type="NCBI Taxonomy" id="3070818"/>
    <lineage>
        <taxon>Bacteria</taxon>
        <taxon>Pseudomonadati</taxon>
        <taxon>Pseudomonadota</taxon>
        <taxon>Alphaproteobacteria</taxon>
        <taxon>Rhodobacterales</taxon>
        <taxon>Paracoccaceae</taxon>
        <taxon>Thioclava</taxon>
    </lineage>
</organism>
<evidence type="ECO:0000256" key="3">
    <source>
        <dbReference type="ARBA" id="ARBA00022692"/>
    </source>
</evidence>
<evidence type="ECO:0000313" key="8">
    <source>
        <dbReference type="Proteomes" id="UP001438953"/>
    </source>
</evidence>
<feature type="transmembrane region" description="Helical" evidence="6">
    <location>
        <begin position="303"/>
        <end position="323"/>
    </location>
</feature>
<dbReference type="PANTHER" id="PTHR30482">
    <property type="entry name" value="HIGH-AFFINITY BRANCHED-CHAIN AMINO ACID TRANSPORT SYSTEM PERMEASE"/>
    <property type="match status" value="1"/>
</dbReference>
<feature type="transmembrane region" description="Helical" evidence="6">
    <location>
        <begin position="65"/>
        <end position="85"/>
    </location>
</feature>
<feature type="transmembrane region" description="Helical" evidence="6">
    <location>
        <begin position="41"/>
        <end position="59"/>
    </location>
</feature>
<evidence type="ECO:0000256" key="5">
    <source>
        <dbReference type="ARBA" id="ARBA00023136"/>
    </source>
</evidence>
<name>A0ABV1SEI4_9RHOB</name>
<dbReference type="InterPro" id="IPR001851">
    <property type="entry name" value="ABC_transp_permease"/>
</dbReference>
<feature type="transmembrane region" description="Helical" evidence="6">
    <location>
        <begin position="14"/>
        <end position="34"/>
    </location>
</feature>
<dbReference type="Pfam" id="PF02653">
    <property type="entry name" value="BPD_transp_2"/>
    <property type="match status" value="1"/>
</dbReference>
<keyword evidence="4 6" id="KW-1133">Transmembrane helix</keyword>
<evidence type="ECO:0000256" key="1">
    <source>
        <dbReference type="ARBA" id="ARBA00004651"/>
    </source>
</evidence>
<keyword evidence="2" id="KW-1003">Cell membrane</keyword>
<dbReference type="PANTHER" id="PTHR30482:SF10">
    <property type="entry name" value="HIGH-AFFINITY BRANCHED-CHAIN AMINO ACID TRANSPORT PROTEIN BRAE"/>
    <property type="match status" value="1"/>
</dbReference>
<dbReference type="InterPro" id="IPR043428">
    <property type="entry name" value="LivM-like"/>
</dbReference>
<sequence>MAQTDMKSFLRSQWTPIVLIGALAIVTAIVSLVAGLAVQTFWTEILIRIILVTGFYIFIGNSGIFAFGHAAFACIGGYVAAWLSMDMMFKQIMLSGLPVWVQNTQLMPWIAALAGFVVSGVIAGIIGAVIVRLSDIAASIATFAFLLVVNRIFSNWDSVTGGVAPLTNIPQLGGIWMNFLFMAGALLIAWVFQNSRIGLMLRASRDDEVAALASGISVYRMRLTAFAISGAVMGCGGAIYSFFLGILTVDVFYMSLTFLLLVMLVVGGAGSLTGVVVGVVLVSCVSEVLRMAEEGVALGGHQIALPLGMQQIVLGIFMIFVLINRADGLTGGRELKWPGRARKSGAAALERTEQPS</sequence>